<comment type="caution">
    <text evidence="3">The sequence shown here is derived from an EMBL/GenBank/DDBJ whole genome shotgun (WGS) entry which is preliminary data.</text>
</comment>
<dbReference type="VEuPathDB" id="FungiDB:PC110_g10650"/>
<feature type="compositionally biased region" description="Low complexity" evidence="1">
    <location>
        <begin position="37"/>
        <end position="57"/>
    </location>
</feature>
<dbReference type="PANTHER" id="PTHR31569">
    <property type="entry name" value="SWIM-TYPE DOMAIN-CONTAINING PROTEIN"/>
    <property type="match status" value="1"/>
</dbReference>
<reference evidence="3" key="1">
    <citation type="submission" date="2018-10" db="EMBL/GenBank/DDBJ databases">
        <title>Effector identification in a new, highly contiguous assembly of the strawberry crown rot pathogen Phytophthora cactorum.</title>
        <authorList>
            <person name="Armitage A.D."/>
            <person name="Nellist C.F."/>
            <person name="Bates H."/>
            <person name="Vickerstaff R.J."/>
            <person name="Harrison R.J."/>
        </authorList>
    </citation>
    <scope>NUCLEOTIDE SEQUENCE</scope>
    <source>
        <strain evidence="3">P415</strain>
    </source>
</reference>
<evidence type="ECO:0000256" key="1">
    <source>
        <dbReference type="SAM" id="MobiDB-lite"/>
    </source>
</evidence>
<evidence type="ECO:0000313" key="4">
    <source>
        <dbReference type="Proteomes" id="UP000697107"/>
    </source>
</evidence>
<feature type="compositionally biased region" description="Basic residues" evidence="1">
    <location>
        <begin position="522"/>
        <end position="531"/>
    </location>
</feature>
<protein>
    <recommendedName>
        <fullName evidence="2">ZSWIM1/3 RNaseH-like domain-containing protein</fullName>
    </recommendedName>
</protein>
<evidence type="ECO:0000259" key="2">
    <source>
        <dbReference type="Pfam" id="PF21056"/>
    </source>
</evidence>
<sequence>MERPRRACTSRKRPSHDVTDDGSGRSDCDASREVDPADASGSSASVNDSSPSDTSGSRTKGNLSGTSNALYKSVIERNKQIKNVQNSPSEHIPDEWQVYAKTIICTHGGKHRYRGKGKRPRQEVRPMGCTTQINAGVQVVSKSPVKFAVQLTRCGRLGQRLRVFWSSSWRTQTAAPLHKTDYWTFGRFVAIWVVYLWTCPTKRIATCITLQTKHMVDIFSRFPEVLMIDATHGTNYSKYNIFSFTAHDVFVAFHVVKYLREEVACSDYGFSSFQKSQRRAVVNLLVYAKTEREYEKHRRFMKHLICMESGQDVNTIWCEVVSVSGTESGVGSVGLDVTTDRGLGSVDIGVTTELATDPAADTMSTVSAHLFEEYFVKNWDKCRNLWCSYPSRAGHMASKFGKSWIDTQSKKPATRYGVQGRLAPSALGKVDSSTCSRTRRRILQCEAGLSCEDRQEGILTNPAPPPAAADSSKRKRVHTEETPTLIPNADQPQKSKGKKKRGQARDTAGSEAPRSAKQPKTGNKKARQTKKQLRELEDKRRRAMSSFGTIWAPPHHDGNDRPQEDVVIKPNPEHQTDLIRKVLVLIRKNLVTRAAYPCDTEETSTTPAAILFDQGVDLDPNLVVEDSSAFLDSDAEGSGDELTAQDEVSPDASSDESESDSDDDGWNELNIKSELERVKILLSAEEQEQLHLRVQESSPLYDNSQLADMAATGWAVRPVNSVVTIEDDVEVDSVYDGYCGPTPGSSACGLSPGALFYYSYRKRSGGTLQANQIATGGIRLKKLMRKSKQ</sequence>
<feature type="compositionally biased region" description="Basic and acidic residues" evidence="1">
    <location>
        <begin position="15"/>
        <end position="35"/>
    </location>
</feature>
<proteinExistence type="predicted"/>
<feature type="domain" description="ZSWIM1/3 RNaseH-like" evidence="2">
    <location>
        <begin position="201"/>
        <end position="258"/>
    </location>
</feature>
<dbReference type="AlphaFoldDB" id="A0A8T1G7C6"/>
<evidence type="ECO:0000313" key="3">
    <source>
        <dbReference type="EMBL" id="KAG2984498.1"/>
    </source>
</evidence>
<feature type="compositionally biased region" description="Basic residues" evidence="1">
    <location>
        <begin position="1"/>
        <end position="14"/>
    </location>
</feature>
<feature type="compositionally biased region" description="Acidic residues" evidence="1">
    <location>
        <begin position="653"/>
        <end position="666"/>
    </location>
</feature>
<dbReference type="PANTHER" id="PTHR31569:SF4">
    <property type="entry name" value="SWIM-TYPE DOMAIN-CONTAINING PROTEIN"/>
    <property type="match status" value="1"/>
</dbReference>
<dbReference type="EMBL" id="RCML01000231">
    <property type="protein sequence ID" value="KAG2984498.1"/>
    <property type="molecule type" value="Genomic_DNA"/>
</dbReference>
<gene>
    <name evidence="3" type="ORF">PC118_g8842</name>
</gene>
<accession>A0A8T1G7C6</accession>
<name>A0A8T1G7C6_9STRA</name>
<feature type="region of interest" description="Disordered" evidence="1">
    <location>
        <begin position="632"/>
        <end position="667"/>
    </location>
</feature>
<feature type="region of interest" description="Disordered" evidence="1">
    <location>
        <begin position="1"/>
        <end position="65"/>
    </location>
</feature>
<feature type="region of interest" description="Disordered" evidence="1">
    <location>
        <begin position="456"/>
        <end position="542"/>
    </location>
</feature>
<organism evidence="3 4">
    <name type="scientific">Phytophthora cactorum</name>
    <dbReference type="NCBI Taxonomy" id="29920"/>
    <lineage>
        <taxon>Eukaryota</taxon>
        <taxon>Sar</taxon>
        <taxon>Stramenopiles</taxon>
        <taxon>Oomycota</taxon>
        <taxon>Peronosporomycetes</taxon>
        <taxon>Peronosporales</taxon>
        <taxon>Peronosporaceae</taxon>
        <taxon>Phytophthora</taxon>
    </lineage>
</organism>
<dbReference type="InterPro" id="IPR052579">
    <property type="entry name" value="Zinc_finger_SWIM"/>
</dbReference>
<dbReference type="Proteomes" id="UP000697107">
    <property type="component" value="Unassembled WGS sequence"/>
</dbReference>
<dbReference type="Pfam" id="PF21056">
    <property type="entry name" value="ZSWIM1-3_RNaseH-like"/>
    <property type="match status" value="1"/>
</dbReference>
<dbReference type="InterPro" id="IPR048324">
    <property type="entry name" value="ZSWIM1-3_RNaseH-like"/>
</dbReference>